<dbReference type="eggNOG" id="ENOG502SVG2">
    <property type="taxonomic scope" value="Eukaryota"/>
</dbReference>
<protein>
    <recommendedName>
        <fullName evidence="2">Cyclin-like domain-containing protein</fullName>
    </recommendedName>
</protein>
<dbReference type="InterPro" id="IPR039361">
    <property type="entry name" value="Cyclin"/>
</dbReference>
<dbReference type="GO" id="GO:0016538">
    <property type="term" value="F:cyclin-dependent protein serine/threonine kinase regulator activity"/>
    <property type="evidence" value="ECO:0000318"/>
    <property type="project" value="GO_Central"/>
</dbReference>
<dbReference type="InterPro" id="IPR006671">
    <property type="entry name" value="Cyclin_N"/>
</dbReference>
<dbReference type="HOGENOM" id="CLU_922850_0_0_1"/>
<dbReference type="Gene3D" id="1.10.472.10">
    <property type="entry name" value="Cyclin-like"/>
    <property type="match status" value="2"/>
</dbReference>
<evidence type="ECO:0000259" key="2">
    <source>
        <dbReference type="SMART" id="SM00385"/>
    </source>
</evidence>
<dbReference type="GO" id="GO:0000082">
    <property type="term" value="P:G1/S transition of mitotic cell cycle"/>
    <property type="evidence" value="ECO:0000318"/>
    <property type="project" value="GO_Central"/>
</dbReference>
<evidence type="ECO:0000313" key="3">
    <source>
        <dbReference type="EMBL" id="EED94353.1"/>
    </source>
</evidence>
<dbReference type="PANTHER" id="PTHR10177">
    <property type="entry name" value="CYCLINS"/>
    <property type="match status" value="1"/>
</dbReference>
<name>B8BYD0_THAPS</name>
<organism evidence="3 4">
    <name type="scientific">Thalassiosira pseudonana</name>
    <name type="common">Marine diatom</name>
    <name type="synonym">Cyclotella nana</name>
    <dbReference type="NCBI Taxonomy" id="35128"/>
    <lineage>
        <taxon>Eukaryota</taxon>
        <taxon>Sar</taxon>
        <taxon>Stramenopiles</taxon>
        <taxon>Ochrophyta</taxon>
        <taxon>Bacillariophyta</taxon>
        <taxon>Coscinodiscophyceae</taxon>
        <taxon>Thalassiosirophycidae</taxon>
        <taxon>Thalassiosirales</taxon>
        <taxon>Thalassiosiraceae</taxon>
        <taxon>Thalassiosira</taxon>
    </lineage>
</organism>
<dbReference type="Pfam" id="PF00134">
    <property type="entry name" value="Cyclin_N"/>
    <property type="match status" value="1"/>
</dbReference>
<reference evidence="3 4" key="1">
    <citation type="journal article" date="2004" name="Science">
        <title>The genome of the diatom Thalassiosira pseudonana: ecology, evolution, and metabolism.</title>
        <authorList>
            <person name="Armbrust E.V."/>
            <person name="Berges J.A."/>
            <person name="Bowler C."/>
            <person name="Green B.R."/>
            <person name="Martinez D."/>
            <person name="Putnam N.H."/>
            <person name="Zhou S."/>
            <person name="Allen A.E."/>
            <person name="Apt K.E."/>
            <person name="Bechner M."/>
            <person name="Brzezinski M.A."/>
            <person name="Chaal B.K."/>
            <person name="Chiovitti A."/>
            <person name="Davis A.K."/>
            <person name="Demarest M.S."/>
            <person name="Detter J.C."/>
            <person name="Glavina T."/>
            <person name="Goodstein D."/>
            <person name="Hadi M.Z."/>
            <person name="Hellsten U."/>
            <person name="Hildebrand M."/>
            <person name="Jenkins B.D."/>
            <person name="Jurka J."/>
            <person name="Kapitonov V.V."/>
            <person name="Kroger N."/>
            <person name="Lau W.W."/>
            <person name="Lane T.W."/>
            <person name="Larimer F.W."/>
            <person name="Lippmeier J.C."/>
            <person name="Lucas S."/>
            <person name="Medina M."/>
            <person name="Montsant A."/>
            <person name="Obornik M."/>
            <person name="Parker M.S."/>
            <person name="Palenik B."/>
            <person name="Pazour G.J."/>
            <person name="Richardson P.M."/>
            <person name="Rynearson T.A."/>
            <person name="Saito M.A."/>
            <person name="Schwartz D.C."/>
            <person name="Thamatrakoln K."/>
            <person name="Valentin K."/>
            <person name="Vardi A."/>
            <person name="Wilkerson F.P."/>
            <person name="Rokhsar D.S."/>
        </authorList>
    </citation>
    <scope>NUCLEOTIDE SEQUENCE [LARGE SCALE GENOMIC DNA]</scope>
    <source>
        <strain evidence="3 4">CCMP1335</strain>
    </source>
</reference>
<dbReference type="GO" id="GO:0005737">
    <property type="term" value="C:cytoplasm"/>
    <property type="evidence" value="ECO:0000318"/>
    <property type="project" value="GO_Central"/>
</dbReference>
<keyword evidence="4" id="KW-1185">Reference proteome</keyword>
<dbReference type="RefSeq" id="XP_002288917.1">
    <property type="nucleotide sequence ID" value="XM_002288881.1"/>
</dbReference>
<dbReference type="SMART" id="SM00385">
    <property type="entry name" value="CYCLIN"/>
    <property type="match status" value="1"/>
</dbReference>
<proteinExistence type="inferred from homology"/>
<dbReference type="SUPFAM" id="SSF47954">
    <property type="entry name" value="Cyclin-like"/>
    <property type="match status" value="1"/>
</dbReference>
<dbReference type="InterPro" id="IPR013763">
    <property type="entry name" value="Cyclin-like_dom"/>
</dbReference>
<keyword evidence="1" id="KW-0195">Cyclin</keyword>
<dbReference type="AlphaFoldDB" id="B8BYD0"/>
<dbReference type="Proteomes" id="UP000001449">
    <property type="component" value="Chromosome 3"/>
</dbReference>
<dbReference type="GeneID" id="7441944"/>
<comment type="similarity">
    <text evidence="1">Belongs to the cyclin family.</text>
</comment>
<accession>B8BYD0</accession>
<dbReference type="InParanoid" id="B8BYD0"/>
<dbReference type="PaxDb" id="35128-Thaps21850"/>
<dbReference type="STRING" id="35128.B8BYD0"/>
<dbReference type="GO" id="GO:0005634">
    <property type="term" value="C:nucleus"/>
    <property type="evidence" value="ECO:0000318"/>
    <property type="project" value="GO_Central"/>
</dbReference>
<evidence type="ECO:0000256" key="1">
    <source>
        <dbReference type="RuleBase" id="RU000383"/>
    </source>
</evidence>
<dbReference type="EMBL" id="CM000640">
    <property type="protein sequence ID" value="EED94353.1"/>
    <property type="molecule type" value="Genomic_DNA"/>
</dbReference>
<dbReference type="InterPro" id="IPR036915">
    <property type="entry name" value="Cyclin-like_sf"/>
</dbReference>
<dbReference type="FunFam" id="1.10.472.10:FF:000454">
    <property type="entry name" value="Predicted protein"/>
    <property type="match status" value="1"/>
</dbReference>
<feature type="domain" description="Cyclin-like" evidence="2">
    <location>
        <begin position="53"/>
        <end position="149"/>
    </location>
</feature>
<reference evidence="3 4" key="2">
    <citation type="journal article" date="2008" name="Nature">
        <title>The Phaeodactylum genome reveals the evolutionary history of diatom genomes.</title>
        <authorList>
            <person name="Bowler C."/>
            <person name="Allen A.E."/>
            <person name="Badger J.H."/>
            <person name="Grimwood J."/>
            <person name="Jabbari K."/>
            <person name="Kuo A."/>
            <person name="Maheswari U."/>
            <person name="Martens C."/>
            <person name="Maumus F."/>
            <person name="Otillar R.P."/>
            <person name="Rayko E."/>
            <person name="Salamov A."/>
            <person name="Vandepoele K."/>
            <person name="Beszteri B."/>
            <person name="Gruber A."/>
            <person name="Heijde M."/>
            <person name="Katinka M."/>
            <person name="Mock T."/>
            <person name="Valentin K."/>
            <person name="Verret F."/>
            <person name="Berges J.A."/>
            <person name="Brownlee C."/>
            <person name="Cadoret J.P."/>
            <person name="Chiovitti A."/>
            <person name="Choi C.J."/>
            <person name="Coesel S."/>
            <person name="De Martino A."/>
            <person name="Detter J.C."/>
            <person name="Durkin C."/>
            <person name="Falciatore A."/>
            <person name="Fournet J."/>
            <person name="Haruta M."/>
            <person name="Huysman M.J."/>
            <person name="Jenkins B.D."/>
            <person name="Jiroutova K."/>
            <person name="Jorgensen R.E."/>
            <person name="Joubert Y."/>
            <person name="Kaplan A."/>
            <person name="Kroger N."/>
            <person name="Kroth P.G."/>
            <person name="La Roche J."/>
            <person name="Lindquist E."/>
            <person name="Lommer M."/>
            <person name="Martin-Jezequel V."/>
            <person name="Lopez P.J."/>
            <person name="Lucas S."/>
            <person name="Mangogna M."/>
            <person name="McGinnis K."/>
            <person name="Medlin L.K."/>
            <person name="Montsant A."/>
            <person name="Oudot-Le Secq M.P."/>
            <person name="Napoli C."/>
            <person name="Obornik M."/>
            <person name="Parker M.S."/>
            <person name="Petit J.L."/>
            <person name="Porcel B.M."/>
            <person name="Poulsen N."/>
            <person name="Robison M."/>
            <person name="Rychlewski L."/>
            <person name="Rynearson T.A."/>
            <person name="Schmutz J."/>
            <person name="Shapiro H."/>
            <person name="Siaut M."/>
            <person name="Stanley M."/>
            <person name="Sussman M.R."/>
            <person name="Taylor A.R."/>
            <person name="Vardi A."/>
            <person name="von Dassow P."/>
            <person name="Vyverman W."/>
            <person name="Willis A."/>
            <person name="Wyrwicz L.S."/>
            <person name="Rokhsar D.S."/>
            <person name="Weissenbach J."/>
            <person name="Armbrust E.V."/>
            <person name="Green B.R."/>
            <person name="Van de Peer Y."/>
            <person name="Grigoriev I.V."/>
        </authorList>
    </citation>
    <scope>NUCLEOTIDE SEQUENCE [LARGE SCALE GENOMIC DNA]</scope>
    <source>
        <strain evidence="3 4">CCMP1335</strain>
    </source>
</reference>
<sequence length="302" mass="35246">MSNEILWPIGRLEELEALLRREDSEGYGEARLRYKKGDEDAETAQAWRHKICDWYYEFIDHYNFDREAVLIALNYFDRYIYEKTKTNRTETLNREMYQLIAMACLFLSIKVHSIAEEKLVEVRNRALSRLVYGHEDPTKVLEMERDILHVLKWKIHQPSMHLLALAFSSVHPLGYECARNNSYVYEAARYQVELAVFVPELIARFKPSHLVFAAMLNAMDKVDPEIMTQKIRDDFNTLMKYPELLLDEEKIVSCAAYMKTVFPVPDITMLDGFRDPNVPAPEPVGIDVNRPFSTSPTNVVEV</sequence>
<gene>
    <name evidence="3" type="ORF">THAPSDRAFT_21850</name>
</gene>
<dbReference type="GO" id="GO:0000307">
    <property type="term" value="C:cyclin-dependent protein kinase holoenzyme complex"/>
    <property type="evidence" value="ECO:0000318"/>
    <property type="project" value="GO_Central"/>
</dbReference>
<dbReference type="KEGG" id="tps:THAPSDRAFT_21850"/>
<evidence type="ECO:0000313" key="4">
    <source>
        <dbReference type="Proteomes" id="UP000001449"/>
    </source>
</evidence>